<accession>A0ABW6GFV7</accession>
<protein>
    <submittedName>
        <fullName evidence="2">DUF3500 domain-containing protein</fullName>
    </submittedName>
</protein>
<dbReference type="RefSeq" id="WP_380327800.1">
    <property type="nucleotide sequence ID" value="NZ_JBHYPW010000042.1"/>
</dbReference>
<dbReference type="Proteomes" id="UP001599542">
    <property type="component" value="Unassembled WGS sequence"/>
</dbReference>
<organism evidence="2 3">
    <name type="scientific">Kitasatospora phosalacinea</name>
    <dbReference type="NCBI Taxonomy" id="2065"/>
    <lineage>
        <taxon>Bacteria</taxon>
        <taxon>Bacillati</taxon>
        <taxon>Actinomycetota</taxon>
        <taxon>Actinomycetes</taxon>
        <taxon>Kitasatosporales</taxon>
        <taxon>Streptomycetaceae</taxon>
        <taxon>Kitasatospora</taxon>
    </lineage>
</organism>
<keyword evidence="3" id="KW-1185">Reference proteome</keyword>
<evidence type="ECO:0000256" key="1">
    <source>
        <dbReference type="SAM" id="MobiDB-lite"/>
    </source>
</evidence>
<feature type="compositionally biased region" description="Low complexity" evidence="1">
    <location>
        <begin position="438"/>
        <end position="448"/>
    </location>
</feature>
<dbReference type="Pfam" id="PF12006">
    <property type="entry name" value="DUF3500"/>
    <property type="match status" value="1"/>
</dbReference>
<name>A0ABW6GFV7_9ACTN</name>
<dbReference type="PANTHER" id="PTHR37489">
    <property type="entry name" value="DUF3500 DOMAIN-CONTAINING PROTEIN"/>
    <property type="match status" value="1"/>
</dbReference>
<comment type="caution">
    <text evidence="2">The sequence shown here is derived from an EMBL/GenBank/DDBJ whole genome shotgun (WGS) entry which is preliminary data.</text>
</comment>
<dbReference type="InterPro" id="IPR021889">
    <property type="entry name" value="DUF3500"/>
</dbReference>
<gene>
    <name evidence="2" type="ORF">ACFW6T_06300</name>
</gene>
<evidence type="ECO:0000313" key="3">
    <source>
        <dbReference type="Proteomes" id="UP001599542"/>
    </source>
</evidence>
<reference evidence="2 3" key="1">
    <citation type="submission" date="2024-09" db="EMBL/GenBank/DDBJ databases">
        <title>The Natural Products Discovery Center: Release of the First 8490 Sequenced Strains for Exploring Actinobacteria Biosynthetic Diversity.</title>
        <authorList>
            <person name="Kalkreuter E."/>
            <person name="Kautsar S.A."/>
            <person name="Yang D."/>
            <person name="Bader C.D."/>
            <person name="Teijaro C.N."/>
            <person name="Fluegel L."/>
            <person name="Davis C.M."/>
            <person name="Simpson J.R."/>
            <person name="Lauterbach L."/>
            <person name="Steele A.D."/>
            <person name="Gui C."/>
            <person name="Meng S."/>
            <person name="Li G."/>
            <person name="Viehrig K."/>
            <person name="Ye F."/>
            <person name="Su P."/>
            <person name="Kiefer A.F."/>
            <person name="Nichols A."/>
            <person name="Cepeda A.J."/>
            <person name="Yan W."/>
            <person name="Fan B."/>
            <person name="Jiang Y."/>
            <person name="Adhikari A."/>
            <person name="Zheng C.-J."/>
            <person name="Schuster L."/>
            <person name="Cowan T.M."/>
            <person name="Smanski M.J."/>
            <person name="Chevrette M.G."/>
            <person name="De Carvalho L.P.S."/>
            <person name="Shen B."/>
        </authorList>
    </citation>
    <scope>NUCLEOTIDE SEQUENCE [LARGE SCALE GENOMIC DNA]</scope>
    <source>
        <strain evidence="2 3">NPDC058753</strain>
    </source>
</reference>
<dbReference type="EMBL" id="JBHYPX010000008">
    <property type="protein sequence ID" value="MFE1351587.1"/>
    <property type="molecule type" value="Genomic_DNA"/>
</dbReference>
<evidence type="ECO:0000313" key="2">
    <source>
        <dbReference type="EMBL" id="MFE1351587.1"/>
    </source>
</evidence>
<dbReference type="PANTHER" id="PTHR37489:SF1">
    <property type="entry name" value="DUF3500 DOMAIN-CONTAINING PROTEIN"/>
    <property type="match status" value="1"/>
</dbReference>
<proteinExistence type="predicted"/>
<feature type="region of interest" description="Disordered" evidence="1">
    <location>
        <begin position="429"/>
        <end position="448"/>
    </location>
</feature>
<sequence length="448" mass="49522">MSQQDQDIDGYFTTARTTARTGAVELPADSWTAYLVDHEDPMLTEVRGLTYREFTDRRREAPFLQGLLASWQALYEEPFTGVTADGTPRPDLYDLPAEPEPDPAPQAAAEALLALLDPGQRQALRHPVTAPQWRAWSNPEFVIHRVGLRLEELAEEQVAAVHGVLRASLSPEGHARVTGAMELNGVLGRLVDLPLVMNDRSYWFALYGTPDPLEPWGWQLFGHHVAVHFVSVGGRHVIAPVFLGGEPALTEDHPPLFAAREATALELAGSLDAAQRAAAVVYASVLDPAMPEGRVHPADERHVAGAFRDNRVVPYEGIPATELTPRQQALLREVAADCLALLKEPQRAAALALYDRHLPETRFAWYGATDGTQPFYLRLHSPVLLAELDHHAGVWLGNRLPARFHVHTTLRHPNGNDYGRALIDRWQQQEGERERGGRAAQRGGRPAS</sequence>